<dbReference type="PANTHER" id="PTHR11573">
    <property type="entry name" value="RIBONUCLEOSIDE-DIPHOSPHATE REDUCTASE LARGE CHAIN"/>
    <property type="match status" value="1"/>
</dbReference>
<protein>
    <submittedName>
        <fullName evidence="3">Ribonucleoside-diphosphate reductase large subunit</fullName>
    </submittedName>
</protein>
<dbReference type="EMBL" id="KE123707">
    <property type="protein sequence ID" value="EUR47259.1"/>
    <property type="molecule type" value="Genomic_DNA"/>
</dbReference>
<evidence type="ECO:0000313" key="4">
    <source>
        <dbReference type="Proteomes" id="UP000030688"/>
    </source>
</evidence>
<evidence type="ECO:0000256" key="1">
    <source>
        <dbReference type="ARBA" id="ARBA00010406"/>
    </source>
</evidence>
<dbReference type="GO" id="GO:0005971">
    <property type="term" value="C:ribonucleoside-diphosphate reductase complex"/>
    <property type="evidence" value="ECO:0007669"/>
    <property type="project" value="TreeGrafter"/>
</dbReference>
<dbReference type="Gene3D" id="3.20.70.20">
    <property type="match status" value="1"/>
</dbReference>
<dbReference type="SUPFAM" id="SSF51998">
    <property type="entry name" value="PFL-like glycyl radical enzymes"/>
    <property type="match status" value="1"/>
</dbReference>
<dbReference type="Pfam" id="PF02867">
    <property type="entry name" value="Ribonuc_red_lgC"/>
    <property type="match status" value="1"/>
</dbReference>
<dbReference type="GO" id="GO:0005524">
    <property type="term" value="F:ATP binding"/>
    <property type="evidence" value="ECO:0007669"/>
    <property type="project" value="TreeGrafter"/>
</dbReference>
<accession>W7F2D0</accession>
<dbReference type="InterPro" id="IPR000788">
    <property type="entry name" value="RNR_lg_C"/>
</dbReference>
<reference evidence="4" key="1">
    <citation type="submission" date="2007-11" db="EMBL/GenBank/DDBJ databases">
        <authorList>
            <consortium name="The Broad Institute Genome Sequencing Platform"/>
            <person name="Volkman S.K."/>
            <person name="Daily J.P."/>
            <person name="Sarr O."/>
            <person name="Ndiaye D."/>
            <person name="Ndir O."/>
            <person name="Mboup S."/>
            <person name="Lukens A."/>
            <person name="Stange-Thomann N."/>
            <person name="Mauceli E."/>
            <person name="Gnerre S."/>
            <person name="Jaffe D."/>
            <person name="Zainoun J."/>
            <person name="Wiegand R.C."/>
            <person name="Birren B."/>
            <person name="Galagan J."/>
            <person name="Lander E."/>
            <person name="Wirth D.F."/>
        </authorList>
    </citation>
    <scope>NUCLEOTIDE SEQUENCE [LARGE SCALE GENOMIC DNA]</scope>
    <source>
        <strain evidence="4">7G8</strain>
    </source>
</reference>
<proteinExistence type="inferred from homology"/>
<feature type="domain" description="Ribonucleotide reductase large subunit C-terminal" evidence="2">
    <location>
        <begin position="1"/>
        <end position="34"/>
    </location>
</feature>
<comment type="similarity">
    <text evidence="1">Belongs to the ribonucleoside diphosphate reductase large chain family.</text>
</comment>
<gene>
    <name evidence="3" type="ORF">PFBG_06175</name>
</gene>
<dbReference type="GO" id="GO:0004748">
    <property type="term" value="F:ribonucleoside-diphosphate reductase activity, thioredoxin disulfide as acceptor"/>
    <property type="evidence" value="ECO:0007669"/>
    <property type="project" value="TreeGrafter"/>
</dbReference>
<dbReference type="PANTHER" id="PTHR11573:SF6">
    <property type="entry name" value="RIBONUCLEOSIDE-DIPHOSPHATE REDUCTASE LARGE SUBUNIT"/>
    <property type="match status" value="1"/>
</dbReference>
<dbReference type="InterPro" id="IPR039718">
    <property type="entry name" value="Rrm1"/>
</dbReference>
<reference evidence="3 4" key="2">
    <citation type="submission" date="2013-02" db="EMBL/GenBank/DDBJ databases">
        <title>The Genome Sequence of Plasmodium falciparum 7G8.</title>
        <authorList>
            <consortium name="The Broad Institute Genome Sequencing Platform"/>
            <consortium name="The Broad Institute Genome Sequencing Center for Infectious Disease"/>
            <person name="Neafsey D."/>
            <person name="Cheeseman I."/>
            <person name="Volkman S."/>
            <person name="Adams J."/>
            <person name="Walker B."/>
            <person name="Young S.K."/>
            <person name="Zeng Q."/>
            <person name="Gargeya S."/>
            <person name="Fitzgerald M."/>
            <person name="Haas B."/>
            <person name="Abouelleil A."/>
            <person name="Alvarado L."/>
            <person name="Arachchi H.M."/>
            <person name="Berlin A.M."/>
            <person name="Chapman S.B."/>
            <person name="Dewar J."/>
            <person name="Goldberg J."/>
            <person name="Griggs A."/>
            <person name="Gujja S."/>
            <person name="Hansen M."/>
            <person name="Howarth C."/>
            <person name="Imamovic A."/>
            <person name="Larimer J."/>
            <person name="McCowan C."/>
            <person name="Murphy C."/>
            <person name="Neiman D."/>
            <person name="Pearson M."/>
            <person name="Priest M."/>
            <person name="Roberts A."/>
            <person name="Saif S."/>
            <person name="Shea T."/>
            <person name="Sisk P."/>
            <person name="Sykes S."/>
            <person name="Wortman J."/>
            <person name="Nusbaum C."/>
            <person name="Birren B."/>
        </authorList>
    </citation>
    <scope>NUCLEOTIDE SEQUENCE [LARGE SCALE GENOMIC DNA]</scope>
    <source>
        <strain evidence="3 4">7G8</strain>
    </source>
</reference>
<organism evidence="3 4">
    <name type="scientific">Plasmodium falciparum (isolate 7G8)</name>
    <dbReference type="NCBI Taxonomy" id="57266"/>
    <lineage>
        <taxon>Eukaryota</taxon>
        <taxon>Sar</taxon>
        <taxon>Alveolata</taxon>
        <taxon>Apicomplexa</taxon>
        <taxon>Aconoidasida</taxon>
        <taxon>Haemosporida</taxon>
        <taxon>Plasmodiidae</taxon>
        <taxon>Plasmodium</taxon>
        <taxon>Plasmodium (Laverania)</taxon>
    </lineage>
</organism>
<sequence length="102" mass="11419">SQSLNIYIQKPTFAKLSSMHFYGWEKGLKTGAYYLRTQAATDAIKFTVDTHVAKNAVKLKNADGVQITREVSRETISTESTVTQNVCPLRRNNDEQCLMCSG</sequence>
<dbReference type="Proteomes" id="UP000030688">
    <property type="component" value="Unassembled WGS sequence"/>
</dbReference>
<evidence type="ECO:0000259" key="2">
    <source>
        <dbReference type="Pfam" id="PF02867"/>
    </source>
</evidence>
<feature type="non-terminal residue" evidence="3">
    <location>
        <position position="1"/>
    </location>
</feature>
<dbReference type="GO" id="GO:0009263">
    <property type="term" value="P:deoxyribonucleotide biosynthetic process"/>
    <property type="evidence" value="ECO:0007669"/>
    <property type="project" value="TreeGrafter"/>
</dbReference>
<name>W7F2D0_PLAF8</name>
<dbReference type="AlphaFoldDB" id="W7F2D0"/>
<evidence type="ECO:0000313" key="3">
    <source>
        <dbReference type="EMBL" id="EUR47259.1"/>
    </source>
</evidence>